<reference evidence="3 4" key="1">
    <citation type="journal article" date="2011" name="J. Bacteriol.">
        <title>Draft Genome Sequence of Gordonia neofelifaecis NRRL B-59395, a Cholesterol-Degrading Actinomycete.</title>
        <authorList>
            <person name="Ge F."/>
            <person name="Li W."/>
            <person name="Chen G."/>
            <person name="Liu Y."/>
            <person name="Zhang G."/>
            <person name="Yong B."/>
            <person name="Wang Q."/>
            <person name="Wang N."/>
            <person name="Huang Z."/>
            <person name="Li W."/>
            <person name="Wang J."/>
            <person name="Wu C."/>
            <person name="Xie Q."/>
            <person name="Liu G."/>
        </authorList>
    </citation>
    <scope>NUCLEOTIDE SEQUENCE [LARGE SCALE GENOMIC DNA]</scope>
    <source>
        <strain evidence="3 4">NRRL B-59395</strain>
    </source>
</reference>
<evidence type="ECO:0000313" key="3">
    <source>
        <dbReference type="EMBL" id="EGD55104.1"/>
    </source>
</evidence>
<dbReference type="Gene3D" id="2.60.40.10">
    <property type="entry name" value="Immunoglobulins"/>
    <property type="match status" value="2"/>
</dbReference>
<dbReference type="eggNOG" id="COG4934">
    <property type="taxonomic scope" value="Bacteria"/>
</dbReference>
<dbReference type="AlphaFoldDB" id="F1YK22"/>
<feature type="region of interest" description="Disordered" evidence="1">
    <location>
        <begin position="250"/>
        <end position="271"/>
    </location>
</feature>
<feature type="domain" description="Bacterial Ig-like" evidence="2">
    <location>
        <begin position="363"/>
        <end position="445"/>
    </location>
</feature>
<feature type="domain" description="Bacterial Ig-like" evidence="2">
    <location>
        <begin position="265"/>
        <end position="347"/>
    </location>
</feature>
<comment type="caution">
    <text evidence="3">The sequence shown here is derived from an EMBL/GenBank/DDBJ whole genome shotgun (WGS) entry which is preliminary data.</text>
</comment>
<gene>
    <name evidence="3" type="ORF">SCNU_11261</name>
</gene>
<sequence>MAVSAPASAETSTPNFKNSCIAGSVIGDQKRITQTTMTVDAPAQVAPGETFTYRIQPSASSYPDKDSGATTTNLSRIKFDYEMLDNATFVGATVVPGTGIGLSGAAPSVLRVNIDGNPDTNGSVLRLSGNNETIGNGPNSNAKAEGGIVVAKSKKNLDGSANSANDTWFQLPAIEVTLTAGGNGAIQPKLRTSGAAGNQGDMGNYNTQLARATVAVLGTQWAPTRCSPRDSDGGPLNSGAGPLATIQVGNGSPVDEDKDTTTTLSVPGTATTGDEVTLTATVAPAPTGGKVQFKADGANLGGPVDVEDGKAVLKHTFATAGDREITAVFSGTDGFTGSTSAAQTIKVSAPAPTDKDTTISVDVPDKAKTGAEVTLTANLTPSDVDGGTVQFSVDGVAVGGPVTVVNGKAVLKHTFTTDGKRTVTAVYNGTDGFKGSISAPAFVDVSTDNPGGGDGGGDNGGDGGDDGGDSNGSLGTGSLGDLGLVASLTHGLF</sequence>
<evidence type="ECO:0000259" key="2">
    <source>
        <dbReference type="Pfam" id="PF16640"/>
    </source>
</evidence>
<evidence type="ECO:0000313" key="4">
    <source>
        <dbReference type="Proteomes" id="UP000035065"/>
    </source>
</evidence>
<feature type="region of interest" description="Disordered" evidence="1">
    <location>
        <begin position="442"/>
        <end position="476"/>
    </location>
</feature>
<dbReference type="InterPro" id="IPR032109">
    <property type="entry name" value="Big_3_5"/>
</dbReference>
<dbReference type="GO" id="GO:0005975">
    <property type="term" value="P:carbohydrate metabolic process"/>
    <property type="evidence" value="ECO:0007669"/>
    <property type="project" value="UniProtKB-ARBA"/>
</dbReference>
<protein>
    <recommendedName>
        <fullName evidence="2">Bacterial Ig-like domain-containing protein</fullName>
    </recommendedName>
</protein>
<accession>F1YK22</accession>
<name>F1YK22_9ACTN</name>
<feature type="compositionally biased region" description="Gly residues" evidence="1">
    <location>
        <begin position="450"/>
        <end position="462"/>
    </location>
</feature>
<proteinExistence type="predicted"/>
<keyword evidence="4" id="KW-1185">Reference proteome</keyword>
<dbReference type="InterPro" id="IPR013783">
    <property type="entry name" value="Ig-like_fold"/>
</dbReference>
<dbReference type="Pfam" id="PF16640">
    <property type="entry name" value="Big_3_5"/>
    <property type="match status" value="2"/>
</dbReference>
<evidence type="ECO:0000256" key="1">
    <source>
        <dbReference type="SAM" id="MobiDB-lite"/>
    </source>
</evidence>
<organism evidence="3 4">
    <name type="scientific">Gordonia neofelifaecis NRRL B-59395</name>
    <dbReference type="NCBI Taxonomy" id="644548"/>
    <lineage>
        <taxon>Bacteria</taxon>
        <taxon>Bacillati</taxon>
        <taxon>Actinomycetota</taxon>
        <taxon>Actinomycetes</taxon>
        <taxon>Mycobacteriales</taxon>
        <taxon>Gordoniaceae</taxon>
        <taxon>Gordonia</taxon>
    </lineage>
</organism>
<dbReference type="EMBL" id="AEUD01000008">
    <property type="protein sequence ID" value="EGD55104.1"/>
    <property type="molecule type" value="Genomic_DNA"/>
</dbReference>
<dbReference type="Proteomes" id="UP000035065">
    <property type="component" value="Unassembled WGS sequence"/>
</dbReference>
<dbReference type="STRING" id="644548.SCNU_11261"/>
<feature type="compositionally biased region" description="Polar residues" evidence="1">
    <location>
        <begin position="261"/>
        <end position="271"/>
    </location>
</feature>